<keyword evidence="1" id="KW-0812">Transmembrane</keyword>
<organism evidence="2 3">
    <name type="scientific">Photobacterium lipolyticum</name>
    <dbReference type="NCBI Taxonomy" id="266810"/>
    <lineage>
        <taxon>Bacteria</taxon>
        <taxon>Pseudomonadati</taxon>
        <taxon>Pseudomonadota</taxon>
        <taxon>Gammaproteobacteria</taxon>
        <taxon>Vibrionales</taxon>
        <taxon>Vibrionaceae</taxon>
        <taxon>Photobacterium</taxon>
    </lineage>
</organism>
<keyword evidence="1" id="KW-0472">Membrane</keyword>
<proteinExistence type="predicted"/>
<comment type="caution">
    <text evidence="2">The sequence shown here is derived from an EMBL/GenBank/DDBJ whole genome shotgun (WGS) entry which is preliminary data.</text>
</comment>
<dbReference type="AlphaFoldDB" id="A0A2T3MW52"/>
<evidence type="ECO:0000256" key="1">
    <source>
        <dbReference type="SAM" id="Phobius"/>
    </source>
</evidence>
<protein>
    <submittedName>
        <fullName evidence="2">Uncharacterized protein</fullName>
    </submittedName>
</protein>
<dbReference type="RefSeq" id="WP_107284060.1">
    <property type="nucleotide sequence ID" value="NZ_PYMC01000010.1"/>
</dbReference>
<evidence type="ECO:0000313" key="3">
    <source>
        <dbReference type="Proteomes" id="UP000240904"/>
    </source>
</evidence>
<feature type="transmembrane region" description="Helical" evidence="1">
    <location>
        <begin position="139"/>
        <end position="157"/>
    </location>
</feature>
<accession>A0A2T3MW52</accession>
<feature type="transmembrane region" description="Helical" evidence="1">
    <location>
        <begin position="113"/>
        <end position="133"/>
    </location>
</feature>
<reference evidence="2 3" key="1">
    <citation type="submission" date="2018-03" db="EMBL/GenBank/DDBJ databases">
        <title>Whole genome sequencing of Histamine producing bacteria.</title>
        <authorList>
            <person name="Butler K."/>
        </authorList>
    </citation>
    <scope>NUCLEOTIDE SEQUENCE [LARGE SCALE GENOMIC DNA]</scope>
    <source>
        <strain evidence="2 3">DSM 16190</strain>
    </source>
</reference>
<evidence type="ECO:0000313" key="2">
    <source>
        <dbReference type="EMBL" id="PSW04187.1"/>
    </source>
</evidence>
<dbReference type="Proteomes" id="UP000240904">
    <property type="component" value="Unassembled WGS sequence"/>
</dbReference>
<gene>
    <name evidence="2" type="ORF">C9I89_14510</name>
</gene>
<dbReference type="OrthoDB" id="7057169at2"/>
<sequence>MKPFKHRRKTLTFSNTVGEVISTQKSNKVSVSTYHASSSTKNEVWIKKENGKEIVVNLSGEYPLRVGNKITLTAAYPEGKKNGNGVILINHDLERHWILNDSDDLNRLFNLQVFSMTSLFINLALLVSIFVLIMNLTNYNVPVALGSCGAFLLFQGVKGVVKYKGFKCKLDAHIAGLVKNISY</sequence>
<name>A0A2T3MW52_9GAMM</name>
<keyword evidence="1" id="KW-1133">Transmembrane helix</keyword>
<dbReference type="EMBL" id="PYMC01000010">
    <property type="protein sequence ID" value="PSW04187.1"/>
    <property type="molecule type" value="Genomic_DNA"/>
</dbReference>
<keyword evidence="3" id="KW-1185">Reference proteome</keyword>